<feature type="domain" description="DEP" evidence="1">
    <location>
        <begin position="1"/>
        <end position="64"/>
    </location>
</feature>
<gene>
    <name evidence="2" type="ORF">GPUH_LOCUS8296</name>
</gene>
<dbReference type="EMBL" id="UYRT01023795">
    <property type="protein sequence ID" value="VDK61703.1"/>
    <property type="molecule type" value="Genomic_DNA"/>
</dbReference>
<dbReference type="WBParaSite" id="GPUH_0000830401-mRNA-1">
    <property type="protein sequence ID" value="GPUH_0000830401-mRNA-1"/>
    <property type="gene ID" value="GPUH_0000830401"/>
</dbReference>
<dbReference type="InterPro" id="IPR036390">
    <property type="entry name" value="WH_DNA-bd_sf"/>
</dbReference>
<name>A0A183DHV4_9BILA</name>
<organism evidence="4">
    <name type="scientific">Gongylonema pulchrum</name>
    <dbReference type="NCBI Taxonomy" id="637853"/>
    <lineage>
        <taxon>Eukaryota</taxon>
        <taxon>Metazoa</taxon>
        <taxon>Ecdysozoa</taxon>
        <taxon>Nematoda</taxon>
        <taxon>Chromadorea</taxon>
        <taxon>Rhabditida</taxon>
        <taxon>Spirurina</taxon>
        <taxon>Spiruromorpha</taxon>
        <taxon>Spiruroidea</taxon>
        <taxon>Gongylonematidae</taxon>
        <taxon>Gongylonema</taxon>
    </lineage>
</organism>
<dbReference type="GO" id="GO:0035556">
    <property type="term" value="P:intracellular signal transduction"/>
    <property type="evidence" value="ECO:0007669"/>
    <property type="project" value="InterPro"/>
</dbReference>
<proteinExistence type="predicted"/>
<dbReference type="InterPro" id="IPR000591">
    <property type="entry name" value="DEP_dom"/>
</dbReference>
<dbReference type="OrthoDB" id="21144at2759"/>
<evidence type="ECO:0000313" key="3">
    <source>
        <dbReference type="Proteomes" id="UP000271098"/>
    </source>
</evidence>
<reference evidence="2 3" key="2">
    <citation type="submission" date="2018-11" db="EMBL/GenBank/DDBJ databases">
        <authorList>
            <consortium name="Pathogen Informatics"/>
        </authorList>
    </citation>
    <scope>NUCLEOTIDE SEQUENCE [LARGE SCALE GENOMIC DNA]</scope>
</reference>
<dbReference type="PROSITE" id="PS50186">
    <property type="entry name" value="DEP"/>
    <property type="match status" value="1"/>
</dbReference>
<keyword evidence="3" id="KW-1185">Reference proteome</keyword>
<sequence>MIGTEMVDWLSKIASEMLESAKTAPLSRFQVVGMWQALLENGIIAHVNNELQFADKHIFYRWTIDTTSNTHLQLTTGLLLDTEQEVAPHVSDVAAAIFFLSTI</sequence>
<dbReference type="Gene3D" id="1.10.10.10">
    <property type="entry name" value="Winged helix-like DNA-binding domain superfamily/Winged helix DNA-binding domain"/>
    <property type="match status" value="1"/>
</dbReference>
<evidence type="ECO:0000313" key="4">
    <source>
        <dbReference type="WBParaSite" id="GPUH_0000830401-mRNA-1"/>
    </source>
</evidence>
<dbReference type="InterPro" id="IPR036388">
    <property type="entry name" value="WH-like_DNA-bd_sf"/>
</dbReference>
<dbReference type="AlphaFoldDB" id="A0A183DHV4"/>
<dbReference type="SUPFAM" id="SSF46785">
    <property type="entry name" value="Winged helix' DNA-binding domain"/>
    <property type="match status" value="1"/>
</dbReference>
<evidence type="ECO:0000259" key="1">
    <source>
        <dbReference type="PROSITE" id="PS50186"/>
    </source>
</evidence>
<evidence type="ECO:0000313" key="2">
    <source>
        <dbReference type="EMBL" id="VDK61703.1"/>
    </source>
</evidence>
<dbReference type="Pfam" id="PF00610">
    <property type="entry name" value="DEP"/>
    <property type="match status" value="1"/>
</dbReference>
<protein>
    <submittedName>
        <fullName evidence="4">DEP domain-containing protein</fullName>
    </submittedName>
</protein>
<accession>A0A183DHV4</accession>
<dbReference type="Proteomes" id="UP000271098">
    <property type="component" value="Unassembled WGS sequence"/>
</dbReference>
<reference evidence="4" key="1">
    <citation type="submission" date="2016-06" db="UniProtKB">
        <authorList>
            <consortium name="WormBaseParasite"/>
        </authorList>
    </citation>
    <scope>IDENTIFICATION</scope>
</reference>